<dbReference type="RefSeq" id="WP_322347049.1">
    <property type="nucleotide sequence ID" value="NZ_CP129968.2"/>
</dbReference>
<feature type="repeat" description="TPR" evidence="1">
    <location>
        <begin position="235"/>
        <end position="268"/>
    </location>
</feature>
<evidence type="ECO:0000313" key="3">
    <source>
        <dbReference type="EMBL" id="WNB17559.1"/>
    </source>
</evidence>
<dbReference type="PANTHER" id="PTHR39328">
    <property type="entry name" value="BLL2871 PROTEIN"/>
    <property type="match status" value="1"/>
</dbReference>
<dbReference type="Pfam" id="PF06267">
    <property type="entry name" value="DUF1028"/>
    <property type="match status" value="1"/>
</dbReference>
<dbReference type="PANTHER" id="PTHR39328:SF1">
    <property type="entry name" value="BLL2871 PROTEIN"/>
    <property type="match status" value="1"/>
</dbReference>
<feature type="signal peptide" evidence="2">
    <location>
        <begin position="1"/>
        <end position="19"/>
    </location>
</feature>
<dbReference type="InterPro" id="IPR011990">
    <property type="entry name" value="TPR-like_helical_dom_sf"/>
</dbReference>
<dbReference type="EMBL" id="CP129968">
    <property type="protein sequence ID" value="WNB17559.1"/>
    <property type="molecule type" value="Genomic_DNA"/>
</dbReference>
<dbReference type="Gene3D" id="3.60.20.10">
    <property type="entry name" value="Glutamine Phosphoribosylpyrophosphate, subunit 1, domain 1"/>
    <property type="match status" value="1"/>
</dbReference>
<proteinExistence type="predicted"/>
<organism evidence="3">
    <name type="scientific">Marivirga arenosa</name>
    <dbReference type="NCBI Taxonomy" id="3059076"/>
    <lineage>
        <taxon>Bacteria</taxon>
        <taxon>Pseudomonadati</taxon>
        <taxon>Bacteroidota</taxon>
        <taxon>Cytophagia</taxon>
        <taxon>Cytophagales</taxon>
        <taxon>Marivirgaceae</taxon>
        <taxon>Marivirga</taxon>
    </lineage>
</organism>
<sequence>MKKSFLIILITFLNLNLFAQLNRPTDPLAHTYSIVARDANTGEMAVAVQSHWFSVGTAVSWGEAGVGVVATQSFTNKSFGMRGLAMLKSGLSPQEALDSLLNNDEGKAFRQVAILDVKGRVATHTGAKCIDEAGHANGKNFSVQANMMLNDTVVPEMEKAWKKYSDLPLAERMVKVLEAAQAQGGDIRGKQSAALLIVKPEASDEPWNDSVLDLRVDDHENPVKELNRLVKVYRAYQHMNQGDLYVEKAQMQEAMNEYNAAMEMFPDNLEMQYWTAITLANDGKTDKAVEMLQKIYAEDANWRELTKRLPKVGLLNVEDKELKKLLK</sequence>
<keyword evidence="2" id="KW-0732">Signal</keyword>
<feature type="chain" id="PRO_5041274541" evidence="2">
    <location>
        <begin position="20"/>
        <end position="327"/>
    </location>
</feature>
<dbReference type="KEGG" id="marp:QYS47_34285"/>
<dbReference type="InterPro" id="IPR010430">
    <property type="entry name" value="DUF1028"/>
</dbReference>
<dbReference type="PROSITE" id="PS50005">
    <property type="entry name" value="TPR"/>
    <property type="match status" value="1"/>
</dbReference>
<reference evidence="3" key="1">
    <citation type="submission" date="2023-08" db="EMBL/GenBank/DDBJ databases">
        <title>Comparative genomics and taxonomic characterization of three novel marine species of genus Marivirga.</title>
        <authorList>
            <person name="Muhammad N."/>
            <person name="Kim S.-G."/>
        </authorList>
    </citation>
    <scope>NUCLEOTIDE SEQUENCE</scope>
    <source>
        <strain evidence="3">BKB1-2</strain>
    </source>
</reference>
<name>A0AA52EZJ2_9BACT</name>
<evidence type="ECO:0000256" key="2">
    <source>
        <dbReference type="SAM" id="SignalP"/>
    </source>
</evidence>
<dbReference type="SUPFAM" id="SSF56235">
    <property type="entry name" value="N-terminal nucleophile aminohydrolases (Ntn hydrolases)"/>
    <property type="match status" value="1"/>
</dbReference>
<protein>
    <submittedName>
        <fullName evidence="3">DUF1028 domain-containing protein</fullName>
    </submittedName>
</protein>
<dbReference type="SUPFAM" id="SSF48452">
    <property type="entry name" value="TPR-like"/>
    <property type="match status" value="1"/>
</dbReference>
<dbReference type="InterPro" id="IPR019734">
    <property type="entry name" value="TPR_rpt"/>
</dbReference>
<keyword evidence="1" id="KW-0802">TPR repeat</keyword>
<evidence type="ECO:0000256" key="1">
    <source>
        <dbReference type="PROSITE-ProRule" id="PRU00339"/>
    </source>
</evidence>
<accession>A0AA52EZJ2</accession>
<dbReference type="InterPro" id="IPR029055">
    <property type="entry name" value="Ntn_hydrolases_N"/>
</dbReference>
<dbReference type="Gene3D" id="1.25.40.10">
    <property type="entry name" value="Tetratricopeptide repeat domain"/>
    <property type="match status" value="1"/>
</dbReference>
<dbReference type="AlphaFoldDB" id="A0AA52EZJ2"/>
<gene>
    <name evidence="3" type="ORF">QYS47_34285</name>
</gene>
<dbReference type="Proteomes" id="UP001232019">
    <property type="component" value="Chromosome"/>
</dbReference>